<dbReference type="Ensembl" id="ENSPSTT00000006314.1">
    <property type="protein sequence ID" value="ENSPSTP00000006020.1"/>
    <property type="gene ID" value="ENSPSTG00000004262.1"/>
</dbReference>
<accession>A0A8C9EUE1</accession>
<feature type="region of interest" description="Disordered" evidence="2">
    <location>
        <begin position="1168"/>
        <end position="1200"/>
    </location>
</feature>
<organism evidence="3 4">
    <name type="scientific">Pavo cristatus</name>
    <name type="common">Indian peafowl</name>
    <name type="synonym">Blue peafowl</name>
    <dbReference type="NCBI Taxonomy" id="9049"/>
    <lineage>
        <taxon>Eukaryota</taxon>
        <taxon>Metazoa</taxon>
        <taxon>Chordata</taxon>
        <taxon>Craniata</taxon>
        <taxon>Vertebrata</taxon>
        <taxon>Euteleostomi</taxon>
        <taxon>Archelosauria</taxon>
        <taxon>Archosauria</taxon>
        <taxon>Dinosauria</taxon>
        <taxon>Saurischia</taxon>
        <taxon>Theropoda</taxon>
        <taxon>Coelurosauria</taxon>
        <taxon>Aves</taxon>
        <taxon>Neognathae</taxon>
        <taxon>Galloanserae</taxon>
        <taxon>Galliformes</taxon>
        <taxon>Phasianidae</taxon>
        <taxon>Phasianinae</taxon>
        <taxon>Pavo</taxon>
    </lineage>
</organism>
<evidence type="ECO:0000256" key="1">
    <source>
        <dbReference type="SAM" id="Coils"/>
    </source>
</evidence>
<dbReference type="Ensembl" id="ENSPSTT00000006332.1">
    <property type="protein sequence ID" value="ENSPSTP00000006036.1"/>
    <property type="gene ID" value="ENSPSTG00000004262.1"/>
</dbReference>
<dbReference type="Proteomes" id="UP000694428">
    <property type="component" value="Unplaced"/>
</dbReference>
<feature type="coiled-coil region" evidence="1">
    <location>
        <begin position="909"/>
        <end position="1079"/>
    </location>
</feature>
<evidence type="ECO:0008006" key="5">
    <source>
        <dbReference type="Google" id="ProtNLM"/>
    </source>
</evidence>
<dbReference type="PANTHER" id="PTHR15347">
    <property type="entry name" value="SPERM-ASSOCIATED ANTIGEN 5"/>
    <property type="match status" value="1"/>
</dbReference>
<feature type="coiled-coil region" evidence="1">
    <location>
        <begin position="1369"/>
        <end position="1396"/>
    </location>
</feature>
<feature type="region of interest" description="Disordered" evidence="2">
    <location>
        <begin position="1"/>
        <end position="46"/>
    </location>
</feature>
<sequence length="1434" mass="155425">MAWLSLRWRNPRTTEGSPHHSGTPPALCTSPHGSNKPRPDGNAVGVSCRAAHRGQGLGEMYSAEPPSQRKASSSALSSTPAIPARWAWSLRNHAHAARNHAHTRRSPAHRAGPIRAARGFQMGGGERRGGCAAMRGARVSATQRRPLQELRLQQGAERTNITPLLRRLRLKDHDGSTPVPRTRCPPGRFAPGLPPTAVPCSPCSIDLEPLRPLKTPLKPPGNATPDPISNSEPSGHTTLVTDAPEPPGDATSGPDTLVPPGDAPQGDSPPETPSRPPPEPHGSAPLPFFPFSPSRLPPLPPSPDHPSSAPLELRTPDPAGNTSVGPCTLDTPGSPSPGPPGTSTPQDTPFCRWRAAPPDLSCSPVASQPLTENVDVGTPSCHSTLGMAGSPSPAPPEQCSPQIEAVGSEPVESAAAATPVSLSEPSPGAVSWIMPLVWLERTLPASSLLESLRHSLPLSVSWRDAGTSVTPMPTAAVSTGVNLVPTISVGSCVTPAPTISMGTTVTPVPTIPVGSSITPVPTMATGTSVTPVPTGTIATSVTPVPTGSIGTSVTPVPTMSMGTSVTPVPSGSIGTSVTPVPTVATGTSVTPVLTVSMGTTMTPEERSAGTSVPAGAKDSAAETDSLLWHCPREQLRLLPRAELEGRLESTLIIIEALSLQLRDWQGCQHPLPAVGPAGQRDVHTQTDVTRPQGEEGIYHDLYVELRRKAQAVQRQRGAEQELAQQLARAAEAMDAWAGQRRALRDVADTALQGMQDDHAVLEQERLQVRAMVSRCEAVLRGVPAKLQSCLQERDAAQQRADEALRAKQESDGFLEAFRSHAAAQIGARTQSLELQQELSTLLAAAIQQQVSLAAEAQPFREFIDVTFANLQEERGALDGEREQVRALVSRCMTALRDVPTKLHSCLQERDAALQRVEEALQAKKEVSQQLEETLEALQDAVAQGEQLAVTNSRLSTDLSTVMKQLASLQQEQDTLQQDYEEQKEKMSWLTKERDALQRERQELQEAVECREFLDQENRMSRRQLMEVEAKLQSTLAELQERSLQHEELLEAHQGLQEEQAALHKELESTKAELQDLQLKRDKVSWCSAGIAECKARLQELADCLRAALPQQDDDDEVPSRSRTWTPGWRTPRGPWTPRSSAWTPVCRTPARHTPHRARESFVGSVLKAVSGRDGDEGTGGESTSARGRAASTPKPPEPEVSLTEQVAELRAVVSDLSVLSSRMQELEQSEFRALQAEISDLQLQLEEVTTGNQERMDAQAATIAKLNKVLQGKLQNEKELQDVVKQQDAKMLQLIDKSGEVTRLKEEVTQLKRSLQRAETEAKVLWEEMRGQEAKGDAAHMQERVLLRQEVDKLRLLLLEKKDENAVVVRNYLEKVRGLELRLNHAQKMLRSHEELQEKVKEVLLSLHEVPPELQTLLQHLGLKPNSEKALAPL</sequence>
<keyword evidence="1" id="KW-0175">Coiled coil</keyword>
<dbReference type="InterPro" id="IPR028728">
    <property type="entry name" value="Astrin"/>
</dbReference>
<evidence type="ECO:0000313" key="4">
    <source>
        <dbReference type="Proteomes" id="UP000694428"/>
    </source>
</evidence>
<feature type="compositionally biased region" description="Polar residues" evidence="2">
    <location>
        <begin position="227"/>
        <end position="240"/>
    </location>
</feature>
<keyword evidence="4" id="KW-1185">Reference proteome</keyword>
<feature type="region of interest" description="Disordered" evidence="2">
    <location>
        <begin position="165"/>
        <end position="197"/>
    </location>
</feature>
<feature type="region of interest" description="Disordered" evidence="2">
    <location>
        <begin position="211"/>
        <end position="402"/>
    </location>
</feature>
<dbReference type="PANTHER" id="PTHR15347:SF1">
    <property type="entry name" value="SPERM-ASSOCIATED ANTIGEN 5"/>
    <property type="match status" value="1"/>
</dbReference>
<feature type="compositionally biased region" description="Pro residues" evidence="2">
    <location>
        <begin position="270"/>
        <end position="280"/>
    </location>
</feature>
<protein>
    <recommendedName>
        <fullName evidence="5">Sperm-associated antigen 5</fullName>
    </recommendedName>
</protein>
<name>A0A8C9EUE1_PAVCR</name>
<feature type="region of interest" description="Disordered" evidence="2">
    <location>
        <begin position="58"/>
        <end position="77"/>
    </location>
</feature>
<feature type="compositionally biased region" description="Pro residues" evidence="2">
    <location>
        <begin position="287"/>
        <end position="304"/>
    </location>
</feature>
<evidence type="ECO:0000313" key="3">
    <source>
        <dbReference type="Ensembl" id="ENSPSTP00000006020.1"/>
    </source>
</evidence>
<evidence type="ECO:0000256" key="2">
    <source>
        <dbReference type="SAM" id="MobiDB-lite"/>
    </source>
</evidence>
<dbReference type="GO" id="GO:0051301">
    <property type="term" value="P:cell division"/>
    <property type="evidence" value="ECO:0007669"/>
    <property type="project" value="InterPro"/>
</dbReference>
<reference evidence="3" key="1">
    <citation type="submission" date="2025-05" db="UniProtKB">
        <authorList>
            <consortium name="Ensembl"/>
        </authorList>
    </citation>
    <scope>IDENTIFICATION</scope>
</reference>
<proteinExistence type="predicted"/>
<feature type="compositionally biased region" description="Low complexity" evidence="2">
    <location>
        <begin position="66"/>
        <end position="77"/>
    </location>
</feature>
<dbReference type="Ensembl" id="ENSPSTT00000006364.1">
    <property type="protein sequence ID" value="ENSPSTP00000006065.1"/>
    <property type="gene ID" value="ENSPSTG00000004262.1"/>
</dbReference>
<dbReference type="GO" id="GO:0051988">
    <property type="term" value="P:regulation of attachment of spindle microtubules to kinetochore"/>
    <property type="evidence" value="ECO:0007669"/>
    <property type="project" value="InterPro"/>
</dbReference>
<feature type="coiled-coil region" evidence="1">
    <location>
        <begin position="1224"/>
        <end position="1251"/>
    </location>
</feature>
<feature type="region of interest" description="Disordered" evidence="2">
    <location>
        <begin position="1111"/>
        <end position="1143"/>
    </location>
</feature>